<evidence type="ECO:0000256" key="2">
    <source>
        <dbReference type="SAM" id="Phobius"/>
    </source>
</evidence>
<keyword evidence="4" id="KW-1185">Reference proteome</keyword>
<gene>
    <name evidence="3" type="ORF">PoB_001374000</name>
</gene>
<feature type="compositionally biased region" description="Basic and acidic residues" evidence="1">
    <location>
        <begin position="291"/>
        <end position="302"/>
    </location>
</feature>
<evidence type="ECO:0000313" key="3">
    <source>
        <dbReference type="EMBL" id="GFN87234.1"/>
    </source>
</evidence>
<keyword evidence="2" id="KW-0812">Transmembrane</keyword>
<sequence length="344" mass="38617">MALDSSLVGVIGASAALFVIFCILAVIIGCFCLRRAKKRRQQQLVDKILQKQKEERQEHSHHSSETLNKPPSLAARSNGGGSMARSDGLPHKMADYRPKILEESMISHGYRSDTRPAMEQTSANRGGNTISTIFVNENKHSDDADNNNLDYNQNNGFIVKGYLHNSHRLNQSPQNGAVPQGYVPYVYPVPYYEDMRPARQGEPPKERQVFKQKVEMGPDGRLVVARSHQEHGYWTGNMSTEPRKIIDEAGSTKGEADRVLPSTTSEQTRVVSFSQESDEEQSQKISQTVTEDLKEEPNDRRPSPPAMANEEERKDGVEDQVEHATGMKTPNLDNYKGEKDQHDQ</sequence>
<evidence type="ECO:0000313" key="4">
    <source>
        <dbReference type="Proteomes" id="UP000735302"/>
    </source>
</evidence>
<reference evidence="3 4" key="1">
    <citation type="journal article" date="2021" name="Elife">
        <title>Chloroplast acquisition without the gene transfer in kleptoplastic sea slugs, Plakobranchus ocellatus.</title>
        <authorList>
            <person name="Maeda T."/>
            <person name="Takahashi S."/>
            <person name="Yoshida T."/>
            <person name="Shimamura S."/>
            <person name="Takaki Y."/>
            <person name="Nagai Y."/>
            <person name="Toyoda A."/>
            <person name="Suzuki Y."/>
            <person name="Arimoto A."/>
            <person name="Ishii H."/>
            <person name="Satoh N."/>
            <person name="Nishiyama T."/>
            <person name="Hasebe M."/>
            <person name="Maruyama T."/>
            <person name="Minagawa J."/>
            <person name="Obokata J."/>
            <person name="Shigenobu S."/>
        </authorList>
    </citation>
    <scope>NUCLEOTIDE SEQUENCE [LARGE SCALE GENOMIC DNA]</scope>
</reference>
<feature type="compositionally biased region" description="Polar residues" evidence="1">
    <location>
        <begin position="261"/>
        <end position="271"/>
    </location>
</feature>
<organism evidence="3 4">
    <name type="scientific">Plakobranchus ocellatus</name>
    <dbReference type="NCBI Taxonomy" id="259542"/>
    <lineage>
        <taxon>Eukaryota</taxon>
        <taxon>Metazoa</taxon>
        <taxon>Spiralia</taxon>
        <taxon>Lophotrochozoa</taxon>
        <taxon>Mollusca</taxon>
        <taxon>Gastropoda</taxon>
        <taxon>Heterobranchia</taxon>
        <taxon>Euthyneura</taxon>
        <taxon>Panpulmonata</taxon>
        <taxon>Sacoglossa</taxon>
        <taxon>Placobranchoidea</taxon>
        <taxon>Plakobranchidae</taxon>
        <taxon>Plakobranchus</taxon>
    </lineage>
</organism>
<feature type="region of interest" description="Disordered" evidence="1">
    <location>
        <begin position="52"/>
        <end position="91"/>
    </location>
</feature>
<name>A0AAV3YXP2_9GAST</name>
<feature type="compositionally biased region" description="Basic and acidic residues" evidence="1">
    <location>
        <begin position="310"/>
        <end position="322"/>
    </location>
</feature>
<accession>A0AAV3YXP2</accession>
<dbReference type="Proteomes" id="UP000735302">
    <property type="component" value="Unassembled WGS sequence"/>
</dbReference>
<feature type="compositionally biased region" description="Basic and acidic residues" evidence="1">
    <location>
        <begin position="52"/>
        <end position="64"/>
    </location>
</feature>
<keyword evidence="2" id="KW-0472">Membrane</keyword>
<feature type="compositionally biased region" description="Basic and acidic residues" evidence="1">
    <location>
        <begin position="335"/>
        <end position="344"/>
    </location>
</feature>
<keyword evidence="2" id="KW-1133">Transmembrane helix</keyword>
<dbReference type="EMBL" id="BLXT01001679">
    <property type="protein sequence ID" value="GFN87234.1"/>
    <property type="molecule type" value="Genomic_DNA"/>
</dbReference>
<feature type="transmembrane region" description="Helical" evidence="2">
    <location>
        <begin position="6"/>
        <end position="33"/>
    </location>
</feature>
<protein>
    <submittedName>
        <fullName evidence="3">Uncharacterized protein</fullName>
    </submittedName>
</protein>
<dbReference type="AlphaFoldDB" id="A0AAV3YXP2"/>
<proteinExistence type="predicted"/>
<evidence type="ECO:0000256" key="1">
    <source>
        <dbReference type="SAM" id="MobiDB-lite"/>
    </source>
</evidence>
<feature type="region of interest" description="Disordered" evidence="1">
    <location>
        <begin position="251"/>
        <end position="344"/>
    </location>
</feature>
<comment type="caution">
    <text evidence="3">The sequence shown here is derived from an EMBL/GenBank/DDBJ whole genome shotgun (WGS) entry which is preliminary data.</text>
</comment>